<evidence type="ECO:0000313" key="1">
    <source>
        <dbReference type="EMBL" id="KAK3779393.1"/>
    </source>
</evidence>
<reference evidence="1" key="1">
    <citation type="journal article" date="2023" name="G3 (Bethesda)">
        <title>A reference genome for the long-term kleptoplast-retaining sea slug Elysia crispata morphotype clarki.</title>
        <authorList>
            <person name="Eastman K.E."/>
            <person name="Pendleton A.L."/>
            <person name="Shaikh M.A."/>
            <person name="Suttiyut T."/>
            <person name="Ogas R."/>
            <person name="Tomko P."/>
            <person name="Gavelis G."/>
            <person name="Widhalm J.R."/>
            <person name="Wisecaver J.H."/>
        </authorList>
    </citation>
    <scope>NUCLEOTIDE SEQUENCE</scope>
    <source>
        <strain evidence="1">ECLA1</strain>
    </source>
</reference>
<sequence length="92" mass="10559">MSLHILHSQLLLHQSSRHVRYPSLRMLADVYSQTCESNPFFVMVQRYEEIKFEGLTQFCMFVSGLISVQLIQNKDVSDGPRTGFIEVPGRGI</sequence>
<name>A0AAE1A156_9GAST</name>
<accession>A0AAE1A156</accession>
<gene>
    <name evidence="1" type="ORF">RRG08_061638</name>
</gene>
<dbReference type="Proteomes" id="UP001283361">
    <property type="component" value="Unassembled WGS sequence"/>
</dbReference>
<keyword evidence="2" id="KW-1185">Reference proteome</keyword>
<organism evidence="1 2">
    <name type="scientific">Elysia crispata</name>
    <name type="common">lettuce slug</name>
    <dbReference type="NCBI Taxonomy" id="231223"/>
    <lineage>
        <taxon>Eukaryota</taxon>
        <taxon>Metazoa</taxon>
        <taxon>Spiralia</taxon>
        <taxon>Lophotrochozoa</taxon>
        <taxon>Mollusca</taxon>
        <taxon>Gastropoda</taxon>
        <taxon>Heterobranchia</taxon>
        <taxon>Euthyneura</taxon>
        <taxon>Panpulmonata</taxon>
        <taxon>Sacoglossa</taxon>
        <taxon>Placobranchoidea</taxon>
        <taxon>Plakobranchidae</taxon>
        <taxon>Elysia</taxon>
    </lineage>
</organism>
<comment type="caution">
    <text evidence="1">The sequence shown here is derived from an EMBL/GenBank/DDBJ whole genome shotgun (WGS) entry which is preliminary data.</text>
</comment>
<dbReference type="AlphaFoldDB" id="A0AAE1A156"/>
<dbReference type="EMBL" id="JAWDGP010002842">
    <property type="protein sequence ID" value="KAK3779393.1"/>
    <property type="molecule type" value="Genomic_DNA"/>
</dbReference>
<evidence type="ECO:0000313" key="2">
    <source>
        <dbReference type="Proteomes" id="UP001283361"/>
    </source>
</evidence>
<protein>
    <submittedName>
        <fullName evidence="1">Uncharacterized protein</fullName>
    </submittedName>
</protein>
<proteinExistence type="predicted"/>